<dbReference type="Proteomes" id="UP000000600">
    <property type="component" value="Unassembled WGS sequence"/>
</dbReference>
<dbReference type="InterPro" id="IPR035927">
    <property type="entry name" value="DUSP-like_sf"/>
</dbReference>
<accession>A0CTQ8</accession>
<dbReference type="Pfam" id="PF06337">
    <property type="entry name" value="DUSP"/>
    <property type="match status" value="1"/>
</dbReference>
<feature type="region of interest" description="Disordered" evidence="1">
    <location>
        <begin position="243"/>
        <end position="265"/>
    </location>
</feature>
<dbReference type="PANTHER" id="PTHR21646:SF46">
    <property type="entry name" value="UBIQUITIN CARBOXYL-TERMINAL HYDROLASE"/>
    <property type="match status" value="1"/>
</dbReference>
<dbReference type="InterPro" id="IPR038765">
    <property type="entry name" value="Papain-like_cys_pep_sf"/>
</dbReference>
<dbReference type="InterPro" id="IPR050185">
    <property type="entry name" value="Ub_carboxyl-term_hydrolase"/>
</dbReference>
<dbReference type="InterPro" id="IPR028889">
    <property type="entry name" value="USP"/>
</dbReference>
<dbReference type="PROSITE" id="PS51283">
    <property type="entry name" value="DUSP"/>
    <property type="match status" value="1"/>
</dbReference>
<dbReference type="GO" id="GO:0004843">
    <property type="term" value="F:cysteine-type deubiquitinase activity"/>
    <property type="evidence" value="ECO:0000318"/>
    <property type="project" value="GO_Central"/>
</dbReference>
<reference evidence="4 5" key="1">
    <citation type="journal article" date="2006" name="Nature">
        <title>Global trends of whole-genome duplications revealed by the ciliate Paramecium tetraurelia.</title>
        <authorList>
            <consortium name="Genoscope"/>
            <person name="Aury J.-M."/>
            <person name="Jaillon O."/>
            <person name="Duret L."/>
            <person name="Noel B."/>
            <person name="Jubin C."/>
            <person name="Porcel B.M."/>
            <person name="Segurens B."/>
            <person name="Daubin V."/>
            <person name="Anthouard V."/>
            <person name="Aiach N."/>
            <person name="Arnaiz O."/>
            <person name="Billaut A."/>
            <person name="Beisson J."/>
            <person name="Blanc I."/>
            <person name="Bouhouche K."/>
            <person name="Camara F."/>
            <person name="Duharcourt S."/>
            <person name="Guigo R."/>
            <person name="Gogendeau D."/>
            <person name="Katinka M."/>
            <person name="Keller A.-M."/>
            <person name="Kissmehl R."/>
            <person name="Klotz C."/>
            <person name="Koll F."/>
            <person name="Le Moue A."/>
            <person name="Lepere C."/>
            <person name="Malinsky S."/>
            <person name="Nowacki M."/>
            <person name="Nowak J.K."/>
            <person name="Plattner H."/>
            <person name="Poulain J."/>
            <person name="Ruiz F."/>
            <person name="Serrano V."/>
            <person name="Zagulski M."/>
            <person name="Dessen P."/>
            <person name="Betermier M."/>
            <person name="Weissenbach J."/>
            <person name="Scarpelli C."/>
            <person name="Schachter V."/>
            <person name="Sperling L."/>
            <person name="Meyer E."/>
            <person name="Cohen J."/>
            <person name="Wincker P."/>
        </authorList>
    </citation>
    <scope>NUCLEOTIDE SEQUENCE [LARGE SCALE GENOMIC DNA]</scope>
    <source>
        <strain evidence="4 5">Stock d4-2</strain>
    </source>
</reference>
<dbReference type="Gene3D" id="3.90.70.10">
    <property type="entry name" value="Cysteine proteinases"/>
    <property type="match status" value="1"/>
</dbReference>
<dbReference type="InterPro" id="IPR001394">
    <property type="entry name" value="Peptidase_C19_UCH"/>
</dbReference>
<dbReference type="Gene3D" id="3.30.2230.10">
    <property type="entry name" value="DUSP-like"/>
    <property type="match status" value="1"/>
</dbReference>
<dbReference type="GeneID" id="5027357"/>
<dbReference type="RefSeq" id="XP_001441572.1">
    <property type="nucleotide sequence ID" value="XM_001441535.1"/>
</dbReference>
<dbReference type="PROSITE" id="PS00973">
    <property type="entry name" value="USP_2"/>
    <property type="match status" value="1"/>
</dbReference>
<gene>
    <name evidence="4" type="ORF">GSPATT00010409001</name>
</gene>
<dbReference type="CDD" id="cd02674">
    <property type="entry name" value="Peptidase_C19R"/>
    <property type="match status" value="1"/>
</dbReference>
<feature type="compositionally biased region" description="Polar residues" evidence="1">
    <location>
        <begin position="249"/>
        <end position="265"/>
    </location>
</feature>
<dbReference type="InParanoid" id="A0CTQ8"/>
<name>A0CTQ8_PARTE</name>
<keyword evidence="5" id="KW-1185">Reference proteome</keyword>
<dbReference type="eggNOG" id="KOG1868">
    <property type="taxonomic scope" value="Eukaryota"/>
</dbReference>
<dbReference type="InterPro" id="IPR006615">
    <property type="entry name" value="Pept_C19_DUSP"/>
</dbReference>
<dbReference type="FunFam" id="3.30.2230.10:FF:000016">
    <property type="entry name" value="Uncharacterized protein"/>
    <property type="match status" value="1"/>
</dbReference>
<evidence type="ECO:0000259" key="3">
    <source>
        <dbReference type="PROSITE" id="PS51283"/>
    </source>
</evidence>
<dbReference type="SUPFAM" id="SSF143791">
    <property type="entry name" value="DUSP-like"/>
    <property type="match status" value="1"/>
</dbReference>
<dbReference type="PANTHER" id="PTHR21646">
    <property type="entry name" value="UBIQUITIN CARBOXYL-TERMINAL HYDROLASE"/>
    <property type="match status" value="1"/>
</dbReference>
<dbReference type="HOGENOM" id="CLU_030851_0_0_1"/>
<evidence type="ECO:0000259" key="2">
    <source>
        <dbReference type="PROSITE" id="PS50235"/>
    </source>
</evidence>
<dbReference type="GO" id="GO:0016579">
    <property type="term" value="P:protein deubiquitination"/>
    <property type="evidence" value="ECO:0007669"/>
    <property type="project" value="InterPro"/>
</dbReference>
<dbReference type="KEGG" id="ptm:GSPATT00010409001"/>
<evidence type="ECO:0000256" key="1">
    <source>
        <dbReference type="SAM" id="MobiDB-lite"/>
    </source>
</evidence>
<dbReference type="EMBL" id="CT868174">
    <property type="protein sequence ID" value="CAK74175.1"/>
    <property type="molecule type" value="Genomic_DNA"/>
</dbReference>
<evidence type="ECO:0000313" key="5">
    <source>
        <dbReference type="Proteomes" id="UP000000600"/>
    </source>
</evidence>
<dbReference type="PROSITE" id="PS50235">
    <property type="entry name" value="USP_3"/>
    <property type="match status" value="1"/>
</dbReference>
<dbReference type="FunFam" id="3.90.70.10:FF:000150">
    <property type="entry name" value="Uncharacterized protein"/>
    <property type="match status" value="1"/>
</dbReference>
<dbReference type="GO" id="GO:0031647">
    <property type="term" value="P:regulation of protein stability"/>
    <property type="evidence" value="ECO:0000318"/>
    <property type="project" value="GO_Central"/>
</dbReference>
<dbReference type="GO" id="GO:0005634">
    <property type="term" value="C:nucleus"/>
    <property type="evidence" value="ECO:0000318"/>
    <property type="project" value="GO_Central"/>
</dbReference>
<dbReference type="SUPFAM" id="SSF54001">
    <property type="entry name" value="Cysteine proteinases"/>
    <property type="match status" value="1"/>
</dbReference>
<dbReference type="OrthoDB" id="291485at2759"/>
<feature type="domain" description="DUSP" evidence="3">
    <location>
        <begin position="93"/>
        <end position="202"/>
    </location>
</feature>
<dbReference type="GO" id="GO:0005829">
    <property type="term" value="C:cytosol"/>
    <property type="evidence" value="ECO:0000318"/>
    <property type="project" value="GO_Central"/>
</dbReference>
<dbReference type="OMA" id="INDAWKC"/>
<dbReference type="AlphaFoldDB" id="A0CTQ8"/>
<feature type="domain" description="USP" evidence="2">
    <location>
        <begin position="278"/>
        <end position="587"/>
    </location>
</feature>
<sequence>MFICCNTKPKQEKQAMCLNNLIRSQKNTSTTANSDVESIKQSKCEEQMQKEPVQETTNKSLIMDSSQKNKKLQEIENIVNRIKAYREEGKLNLSIDIEKSFVTSLIEEDLPTIYFAEFRWAVNYTTFLERRIQEVPKKINNSKLLTQENAQKELIIIKSEKDSQLLPGVQPDRHYVLLNERSWTFIHLLYGGGPKIMIEMEKPVMSPDIINDGQTNVTSHTANTTKISIEPLIDIAKLEYNNMEDSEKSPNTNTTRRSNPQKTNSIKIQPKLYELPCVGLQNPKYYCYMNSALQFLLSIRELNDSLLKQSKQQNKKFTMAYQDLLRIVQNSIPGSAISVEKLQTMCLNKFKYSQQQDAHEFLLYLLSEIQQELVGKNKYQKEEFQNAQEAWDVYKTRNPDIITSLFAGQIASKSHCLKCKEISEGFDPILDLNLPLSKYYIPREFKLQDCLQTYFKEEQINDAWKCDKCQFVNKSVLRKIQITQTPKYLILHLKRFTQFPKSQKITDEVTYPEILDIKEFCAENVEQTKYTLKGVISHMGQLNGGHYVAYAQRQYSWYHFDDKIVTKDKNNQHLSDKGAYIIFYEQL</sequence>
<organism evidence="4 5">
    <name type="scientific">Paramecium tetraurelia</name>
    <dbReference type="NCBI Taxonomy" id="5888"/>
    <lineage>
        <taxon>Eukaryota</taxon>
        <taxon>Sar</taxon>
        <taxon>Alveolata</taxon>
        <taxon>Ciliophora</taxon>
        <taxon>Intramacronucleata</taxon>
        <taxon>Oligohymenophorea</taxon>
        <taxon>Peniculida</taxon>
        <taxon>Parameciidae</taxon>
        <taxon>Paramecium</taxon>
    </lineage>
</organism>
<dbReference type="Pfam" id="PF00443">
    <property type="entry name" value="UCH"/>
    <property type="match status" value="1"/>
</dbReference>
<dbReference type="InterPro" id="IPR018200">
    <property type="entry name" value="USP_CS"/>
</dbReference>
<dbReference type="STRING" id="5888.A0CTQ8"/>
<evidence type="ECO:0000313" key="4">
    <source>
        <dbReference type="EMBL" id="CAK74175.1"/>
    </source>
</evidence>
<proteinExistence type="predicted"/>
<protein>
    <submittedName>
        <fullName evidence="4">Uncharacterized protein</fullName>
    </submittedName>
</protein>